<proteinExistence type="predicted"/>
<comment type="caution">
    <text evidence="2">The sequence shown here is derived from an EMBL/GenBank/DDBJ whole genome shotgun (WGS) entry which is preliminary data.</text>
</comment>
<feature type="compositionally biased region" description="Basic and acidic residues" evidence="1">
    <location>
        <begin position="258"/>
        <end position="268"/>
    </location>
</feature>
<evidence type="ECO:0000256" key="1">
    <source>
        <dbReference type="SAM" id="MobiDB-lite"/>
    </source>
</evidence>
<evidence type="ECO:0000313" key="2">
    <source>
        <dbReference type="EMBL" id="KAH9643231.1"/>
    </source>
</evidence>
<protein>
    <submittedName>
        <fullName evidence="2">Uncharacterized protein</fullName>
    </submittedName>
</protein>
<feature type="region of interest" description="Disordered" evidence="1">
    <location>
        <begin position="211"/>
        <end position="275"/>
    </location>
</feature>
<dbReference type="AlphaFoldDB" id="A0A922SMW9"/>
<dbReference type="EMBL" id="JACEFF010000149">
    <property type="protein sequence ID" value="KAH9643231.1"/>
    <property type="molecule type" value="Genomic_DNA"/>
</dbReference>
<sequence>MANTYNEWRINAFTTQTYFNSKQRREVADIVNVIKFHENDSTVAYEPQVITTQNHSIVQNTSTATENTTVPLQTETTTEVTTVNQTKSELSWIAGPEIYNIEDLANFIEKTENVKLIEEILKKEKDSYDFHDKNELIETASHDEKVLLNDTQVLNSTGVSEVPSNAVDYEDLSFTVVDPKVMEDITYLYPASSKIYFDDVLSSTSVNKLDDANTSDSETGSGSSSGSGSGDGEDDDTEKRPDFSNLTEYFYNDPIDPETVRRDLRGSSDTEQATPRVNKVISNTESKGGNPLYSLLQFMPSLSDSPKDYSSTASRAIPSLVIVLALCL</sequence>
<accession>A0A922SMW9</accession>
<organism evidence="2 3">
    <name type="scientific">Spodoptera exigua</name>
    <name type="common">Beet armyworm</name>
    <name type="synonym">Noctua fulgens</name>
    <dbReference type="NCBI Taxonomy" id="7107"/>
    <lineage>
        <taxon>Eukaryota</taxon>
        <taxon>Metazoa</taxon>
        <taxon>Ecdysozoa</taxon>
        <taxon>Arthropoda</taxon>
        <taxon>Hexapoda</taxon>
        <taxon>Insecta</taxon>
        <taxon>Pterygota</taxon>
        <taxon>Neoptera</taxon>
        <taxon>Endopterygota</taxon>
        <taxon>Lepidoptera</taxon>
        <taxon>Glossata</taxon>
        <taxon>Ditrysia</taxon>
        <taxon>Noctuoidea</taxon>
        <taxon>Noctuidae</taxon>
        <taxon>Amphipyrinae</taxon>
        <taxon>Spodoptera</taxon>
    </lineage>
</organism>
<dbReference type="Proteomes" id="UP000814243">
    <property type="component" value="Unassembled WGS sequence"/>
</dbReference>
<evidence type="ECO:0000313" key="3">
    <source>
        <dbReference type="Proteomes" id="UP000814243"/>
    </source>
</evidence>
<name>A0A922SMW9_SPOEX</name>
<reference evidence="2" key="1">
    <citation type="journal article" date="2021" name="G3 (Bethesda)">
        <title>Genome and transcriptome analysis of the beet armyworm Spodoptera exigua reveals targets for pest control. .</title>
        <authorList>
            <person name="Simon S."/>
            <person name="Breeschoten T."/>
            <person name="Jansen H.J."/>
            <person name="Dirks R.P."/>
            <person name="Schranz M.E."/>
            <person name="Ros V.I.D."/>
        </authorList>
    </citation>
    <scope>NUCLEOTIDE SEQUENCE</scope>
    <source>
        <strain evidence="2">TB_SE_WUR_2020</strain>
    </source>
</reference>
<gene>
    <name evidence="2" type="ORF">HF086_012893</name>
</gene>